<dbReference type="InterPro" id="IPR037401">
    <property type="entry name" value="SnoaL-like"/>
</dbReference>
<dbReference type="KEGG" id="pstg:E8M01_18880"/>
<reference evidence="2 3" key="1">
    <citation type="submission" date="2019-04" db="EMBL/GenBank/DDBJ databases">
        <title>Phreatobacter aquaticus sp. nov.</title>
        <authorList>
            <person name="Choi A."/>
        </authorList>
    </citation>
    <scope>NUCLEOTIDE SEQUENCE [LARGE SCALE GENOMIC DNA]</scope>
    <source>
        <strain evidence="2 3">KCTC 52518</strain>
    </source>
</reference>
<keyword evidence="3" id="KW-1185">Reference proteome</keyword>
<dbReference type="OrthoDB" id="8480116at2"/>
<dbReference type="EMBL" id="CP039690">
    <property type="protein sequence ID" value="QCI66091.1"/>
    <property type="molecule type" value="Genomic_DNA"/>
</dbReference>
<organism evidence="2 3">
    <name type="scientific">Phreatobacter stygius</name>
    <dbReference type="NCBI Taxonomy" id="1940610"/>
    <lineage>
        <taxon>Bacteria</taxon>
        <taxon>Pseudomonadati</taxon>
        <taxon>Pseudomonadota</taxon>
        <taxon>Alphaproteobacteria</taxon>
        <taxon>Hyphomicrobiales</taxon>
        <taxon>Phreatobacteraceae</taxon>
        <taxon>Phreatobacter</taxon>
    </lineage>
</organism>
<protein>
    <submittedName>
        <fullName evidence="2">Nuclear transport factor 2 family protein</fullName>
    </submittedName>
</protein>
<dbReference type="AlphaFoldDB" id="A0A4D7B075"/>
<proteinExistence type="predicted"/>
<name>A0A4D7B075_9HYPH</name>
<gene>
    <name evidence="2" type="ORF">E8M01_18880</name>
</gene>
<dbReference type="Proteomes" id="UP000298781">
    <property type="component" value="Chromosome"/>
</dbReference>
<accession>A0A4D7B075</accession>
<evidence type="ECO:0000259" key="1">
    <source>
        <dbReference type="Pfam" id="PF12680"/>
    </source>
</evidence>
<evidence type="ECO:0000313" key="2">
    <source>
        <dbReference type="EMBL" id="QCI66091.1"/>
    </source>
</evidence>
<dbReference type="Pfam" id="PF12680">
    <property type="entry name" value="SnoaL_2"/>
    <property type="match status" value="1"/>
</dbReference>
<evidence type="ECO:0000313" key="3">
    <source>
        <dbReference type="Proteomes" id="UP000298781"/>
    </source>
</evidence>
<sequence length="175" mass="19525">MARSSNWSSSWTPRRWRCWPEGSDMRIASAGPRIDPAAQRAALREAIGAFYTARQAGDVASFAHYFAPDARLFVLGNPVLNPGSGMRLGRPDIVSYLRHIHATNDYLDFTLVSVVAEGDTIAVWWRARIKARSNNGEGTFDNLDQMRIRNGQIIELAQFFDTGAFAIMKGRIPLP</sequence>
<dbReference type="SUPFAM" id="SSF54427">
    <property type="entry name" value="NTF2-like"/>
    <property type="match status" value="1"/>
</dbReference>
<feature type="domain" description="SnoaL-like" evidence="1">
    <location>
        <begin position="49"/>
        <end position="155"/>
    </location>
</feature>
<dbReference type="Gene3D" id="3.10.450.50">
    <property type="match status" value="1"/>
</dbReference>
<dbReference type="InterPro" id="IPR032710">
    <property type="entry name" value="NTF2-like_dom_sf"/>
</dbReference>